<dbReference type="InterPro" id="IPR012312">
    <property type="entry name" value="Hemerythrin-like"/>
</dbReference>
<reference evidence="3 4" key="1">
    <citation type="journal article" date="2006" name="Genome Res.">
        <title>Skewed genomic variability in strains of the toxigenic bacterial pathogen, Clostridium perfringens.</title>
        <authorList>
            <person name="Myers G.S."/>
            <person name="Rasko D.A."/>
            <person name="Cheung J.K."/>
            <person name="Ravel J."/>
            <person name="Seshadri R."/>
            <person name="Deboy R.T."/>
            <person name="Ren Q."/>
            <person name="Varga J."/>
            <person name="Awad M.M."/>
            <person name="Brinkac L.M."/>
            <person name="Daugherty S.C."/>
            <person name="Haft D.H."/>
            <person name="Dodson R.J."/>
            <person name="Madupu R."/>
            <person name="Nelson W.C."/>
            <person name="Rosovitz M.J."/>
            <person name="Sullivan S.A."/>
            <person name="Khouri H."/>
            <person name="Dimitrov G.I."/>
            <person name="Watkins K.L."/>
            <person name="Mulligan S."/>
            <person name="Benton J."/>
            <person name="Radune D."/>
            <person name="Fisher D.J."/>
            <person name="Atkins H.S."/>
            <person name="Hiscox T."/>
            <person name="Jost B.H."/>
            <person name="Billington S.J."/>
            <person name="Songer J.G."/>
            <person name="McClane B.A."/>
            <person name="Titball R.W."/>
            <person name="Rood J.I."/>
            <person name="Melville S.B."/>
            <person name="Paulsen I.T."/>
        </authorList>
    </citation>
    <scope>NUCLEOTIDE SEQUENCE [LARGE SCALE GENOMIC DNA]</scope>
    <source>
        <strain evidence="4">ATCC 13124 / DSM 756 / JCM 1290 / NCIMB 6125 / NCTC 8237 / S 107 / Type A</strain>
    </source>
</reference>
<dbReference type="Gene3D" id="1.20.120.520">
    <property type="entry name" value="nmb1532 protein domain like"/>
    <property type="match status" value="1"/>
</dbReference>
<evidence type="ECO:0000313" key="4">
    <source>
        <dbReference type="Proteomes" id="UP000001823"/>
    </source>
</evidence>
<dbReference type="Pfam" id="PF01814">
    <property type="entry name" value="Hemerythrin"/>
    <property type="match status" value="1"/>
</dbReference>
<dbReference type="EMBL" id="CP000246">
    <property type="protein sequence ID" value="ABG82503.1"/>
    <property type="molecule type" value="Genomic_DNA"/>
</dbReference>
<gene>
    <name evidence="3" type="ordered locus">CPF_0776</name>
</gene>
<organism evidence="3 4">
    <name type="scientific">Clostridium perfringens (strain ATCC 13124 / DSM 756 / JCM 1290 / NCIMB 6125 / NCTC 8237 / Type A)</name>
    <dbReference type="NCBI Taxonomy" id="195103"/>
    <lineage>
        <taxon>Bacteria</taxon>
        <taxon>Bacillati</taxon>
        <taxon>Bacillota</taxon>
        <taxon>Clostridia</taxon>
        <taxon>Eubacteriales</taxon>
        <taxon>Clostridiaceae</taxon>
        <taxon>Clostridium</taxon>
    </lineage>
</organism>
<proteinExistence type="predicted"/>
<dbReference type="eggNOG" id="COG2461">
    <property type="taxonomic scope" value="Bacteria"/>
</dbReference>
<feature type="domain" description="Hemerythrin-like" evidence="1">
    <location>
        <begin position="100"/>
        <end position="237"/>
    </location>
</feature>
<dbReference type="STRING" id="195103.CPF_0776"/>
<dbReference type="AlphaFoldDB" id="A0A0H2YNW1"/>
<evidence type="ECO:0000259" key="1">
    <source>
        <dbReference type="Pfam" id="PF01814"/>
    </source>
</evidence>
<dbReference type="Pfam" id="PF04282">
    <property type="entry name" value="DUF438"/>
    <property type="match status" value="1"/>
</dbReference>
<dbReference type="PaxDb" id="195103-CPF_0776"/>
<dbReference type="HOGENOM" id="CLU_1105640_0_0_9"/>
<dbReference type="PANTHER" id="PTHR39966:SF3">
    <property type="entry name" value="DUF438 DOMAIN-CONTAINING PROTEIN"/>
    <property type="match status" value="1"/>
</dbReference>
<evidence type="ECO:0000313" key="3">
    <source>
        <dbReference type="EMBL" id="ABG82503.1"/>
    </source>
</evidence>
<accession>A0A0H2YNW1</accession>
<dbReference type="PANTHER" id="PTHR39966">
    <property type="entry name" value="BLL2471 PROTEIN-RELATED"/>
    <property type="match status" value="1"/>
</dbReference>
<sequence>MENKKVILKNGQAKVIDSERIKMLTDFLRRINKEGITKELREEGLDIVKSIDPLELSIAEQNLIDDGMEPSELRHLCDIHMEILKDELEKLKSNISRGHVLDTLVEEHTKILALLEDLEAVTNEIVKMDKYNKEKEEFSKALEIVQGILDAELHHKREEDVLFPELEKREITGPTRIMRLEHDQLREKKRRLKELIKVVEYLDFEDFKDNLQSLSKEICFELKDHIFKENYILYPTALEAIKDEKLWENMREKCDDIGYCPFTPKECIEK</sequence>
<keyword evidence="4" id="KW-1185">Reference proteome</keyword>
<dbReference type="KEGG" id="cpf:CPF_0776"/>
<evidence type="ECO:0008006" key="5">
    <source>
        <dbReference type="Google" id="ProtNLM"/>
    </source>
</evidence>
<dbReference type="InterPro" id="IPR007380">
    <property type="entry name" value="DUF438"/>
</dbReference>
<feature type="domain" description="DUF438" evidence="2">
    <location>
        <begin position="24"/>
        <end position="89"/>
    </location>
</feature>
<dbReference type="GO" id="GO:0005886">
    <property type="term" value="C:plasma membrane"/>
    <property type="evidence" value="ECO:0007669"/>
    <property type="project" value="TreeGrafter"/>
</dbReference>
<protein>
    <recommendedName>
        <fullName evidence="5">DUF438 domain-containing protein</fullName>
    </recommendedName>
</protein>
<name>A0A0H2YNW1_CLOP1</name>
<dbReference type="Proteomes" id="UP000001823">
    <property type="component" value="Chromosome"/>
</dbReference>
<evidence type="ECO:0000259" key="2">
    <source>
        <dbReference type="Pfam" id="PF04282"/>
    </source>
</evidence>
<dbReference type="RefSeq" id="WP_011590366.1">
    <property type="nucleotide sequence ID" value="NC_008261.1"/>
</dbReference>